<sequence length="176" mass="19191">MHFSLNVLFLVTTLISSVCAAPLSDSIEARSSVSTTSDGTIDARTNGQTIKLEVVYPSLAEGDAGRTAITGYNEKTDQKAQTMIKKILQNGHIVDGLGIPWDAKVEVEFKGTYPYKNFKEHPVGYYEIQNWKVPNQGNGKLIGTFGTRNGEMVGEIQVEKTEGGKKKTTSVAEYIA</sequence>
<name>A0A0D0BNE9_9AGAR</name>
<feature type="chain" id="PRO_5002207425" evidence="1">
    <location>
        <begin position="21"/>
        <end position="176"/>
    </location>
</feature>
<protein>
    <submittedName>
        <fullName evidence="2">Uncharacterized protein</fullName>
    </submittedName>
</protein>
<evidence type="ECO:0000313" key="3">
    <source>
        <dbReference type="Proteomes" id="UP000053593"/>
    </source>
</evidence>
<dbReference type="HOGENOM" id="CLU_1525325_0_0_1"/>
<dbReference type="Proteomes" id="UP000053593">
    <property type="component" value="Unassembled WGS sequence"/>
</dbReference>
<accession>A0A0D0BNE9</accession>
<feature type="signal peptide" evidence="1">
    <location>
        <begin position="1"/>
        <end position="20"/>
    </location>
</feature>
<proteinExistence type="predicted"/>
<dbReference type="EMBL" id="KN834797">
    <property type="protein sequence ID" value="KIK56491.1"/>
    <property type="molecule type" value="Genomic_DNA"/>
</dbReference>
<keyword evidence="1" id="KW-0732">Signal</keyword>
<dbReference type="AlphaFoldDB" id="A0A0D0BNE9"/>
<gene>
    <name evidence="2" type="ORF">GYMLUDRAFT_47029</name>
</gene>
<organism evidence="2 3">
    <name type="scientific">Collybiopsis luxurians FD-317 M1</name>
    <dbReference type="NCBI Taxonomy" id="944289"/>
    <lineage>
        <taxon>Eukaryota</taxon>
        <taxon>Fungi</taxon>
        <taxon>Dikarya</taxon>
        <taxon>Basidiomycota</taxon>
        <taxon>Agaricomycotina</taxon>
        <taxon>Agaricomycetes</taxon>
        <taxon>Agaricomycetidae</taxon>
        <taxon>Agaricales</taxon>
        <taxon>Marasmiineae</taxon>
        <taxon>Omphalotaceae</taxon>
        <taxon>Collybiopsis</taxon>
        <taxon>Collybiopsis luxurians</taxon>
    </lineage>
</organism>
<reference evidence="2 3" key="1">
    <citation type="submission" date="2014-04" db="EMBL/GenBank/DDBJ databases">
        <title>Evolutionary Origins and Diversification of the Mycorrhizal Mutualists.</title>
        <authorList>
            <consortium name="DOE Joint Genome Institute"/>
            <consortium name="Mycorrhizal Genomics Consortium"/>
            <person name="Kohler A."/>
            <person name="Kuo A."/>
            <person name="Nagy L.G."/>
            <person name="Floudas D."/>
            <person name="Copeland A."/>
            <person name="Barry K.W."/>
            <person name="Cichocki N."/>
            <person name="Veneault-Fourrey C."/>
            <person name="LaButti K."/>
            <person name="Lindquist E.A."/>
            <person name="Lipzen A."/>
            <person name="Lundell T."/>
            <person name="Morin E."/>
            <person name="Murat C."/>
            <person name="Riley R."/>
            <person name="Ohm R."/>
            <person name="Sun H."/>
            <person name="Tunlid A."/>
            <person name="Henrissat B."/>
            <person name="Grigoriev I.V."/>
            <person name="Hibbett D.S."/>
            <person name="Martin F."/>
        </authorList>
    </citation>
    <scope>NUCLEOTIDE SEQUENCE [LARGE SCALE GENOMIC DNA]</scope>
    <source>
        <strain evidence="2 3">FD-317 M1</strain>
    </source>
</reference>
<evidence type="ECO:0000313" key="2">
    <source>
        <dbReference type="EMBL" id="KIK56491.1"/>
    </source>
</evidence>
<dbReference type="OrthoDB" id="10432512at2759"/>
<evidence type="ECO:0000256" key="1">
    <source>
        <dbReference type="SAM" id="SignalP"/>
    </source>
</evidence>
<keyword evidence="3" id="KW-1185">Reference proteome</keyword>